<organism evidence="2 3">
    <name type="scientific">Xylaria arbuscula</name>
    <dbReference type="NCBI Taxonomy" id="114810"/>
    <lineage>
        <taxon>Eukaryota</taxon>
        <taxon>Fungi</taxon>
        <taxon>Dikarya</taxon>
        <taxon>Ascomycota</taxon>
        <taxon>Pezizomycotina</taxon>
        <taxon>Sordariomycetes</taxon>
        <taxon>Xylariomycetidae</taxon>
        <taxon>Xylariales</taxon>
        <taxon>Xylariaceae</taxon>
        <taxon>Xylaria</taxon>
    </lineage>
</organism>
<reference evidence="2" key="1">
    <citation type="submission" date="2022-07" db="EMBL/GenBank/DDBJ databases">
        <title>Genome Sequence of Xylaria arbuscula.</title>
        <authorList>
            <person name="Buettner E."/>
        </authorList>
    </citation>
    <scope>NUCLEOTIDE SEQUENCE</scope>
    <source>
        <strain evidence="2">VT107</strain>
    </source>
</reference>
<evidence type="ECO:0000313" key="3">
    <source>
        <dbReference type="Proteomes" id="UP001148614"/>
    </source>
</evidence>
<feature type="compositionally biased region" description="Basic and acidic residues" evidence="1">
    <location>
        <begin position="128"/>
        <end position="144"/>
    </location>
</feature>
<keyword evidence="3" id="KW-1185">Reference proteome</keyword>
<gene>
    <name evidence="2" type="ORF">NPX13_g7213</name>
</gene>
<evidence type="ECO:0000313" key="2">
    <source>
        <dbReference type="EMBL" id="KAJ3566236.1"/>
    </source>
</evidence>
<dbReference type="AlphaFoldDB" id="A0A9W8NBD5"/>
<dbReference type="EMBL" id="JANPWZ010001381">
    <property type="protein sequence ID" value="KAJ3566236.1"/>
    <property type="molecule type" value="Genomic_DNA"/>
</dbReference>
<evidence type="ECO:0000256" key="1">
    <source>
        <dbReference type="SAM" id="MobiDB-lite"/>
    </source>
</evidence>
<feature type="region of interest" description="Disordered" evidence="1">
    <location>
        <begin position="123"/>
        <end position="144"/>
    </location>
</feature>
<protein>
    <submittedName>
        <fullName evidence="2">Uncharacterized protein</fullName>
    </submittedName>
</protein>
<dbReference type="Proteomes" id="UP001148614">
    <property type="component" value="Unassembled WGS sequence"/>
</dbReference>
<comment type="caution">
    <text evidence="2">The sequence shown here is derived from an EMBL/GenBank/DDBJ whole genome shotgun (WGS) entry which is preliminary data.</text>
</comment>
<accession>A0A9W8NBD5</accession>
<proteinExistence type="predicted"/>
<name>A0A9W8NBD5_9PEZI</name>
<sequence length="144" mass="16017">MVLSRKADERWGYAAACDDHERPDDLCVLLGRATIRDVAGVPFYVHVYLKKKSGEPAKVTFLDTEEKGYVHCVRERDDVVDEGSDDNFGFEMISTAEADEASGLNEDHESVLERIGKLSLSDKGSTLESRDVERGTSTDKDNCI</sequence>